<dbReference type="InterPro" id="IPR007858">
    <property type="entry name" value="Dpy-30_motif"/>
</dbReference>
<evidence type="ECO:0000256" key="1">
    <source>
        <dbReference type="ARBA" id="ARBA00004123"/>
    </source>
</evidence>
<feature type="compositionally biased region" description="Low complexity" evidence="4">
    <location>
        <begin position="11"/>
        <end position="25"/>
    </location>
</feature>
<dbReference type="EMBL" id="MDYP01000001">
    <property type="protein sequence ID" value="OQE12081.1"/>
    <property type="molecule type" value="Genomic_DNA"/>
</dbReference>
<evidence type="ECO:0000313" key="6">
    <source>
        <dbReference type="Proteomes" id="UP000191518"/>
    </source>
</evidence>
<evidence type="ECO:0000256" key="4">
    <source>
        <dbReference type="SAM" id="MobiDB-lite"/>
    </source>
</evidence>
<gene>
    <name evidence="5" type="ORF">PENVUL_c001G04294</name>
</gene>
<keyword evidence="6" id="KW-1185">Reference proteome</keyword>
<keyword evidence="3" id="KW-0539">Nucleus</keyword>
<evidence type="ECO:0008006" key="7">
    <source>
        <dbReference type="Google" id="ProtNLM"/>
    </source>
</evidence>
<comment type="subcellular location">
    <subcellularLocation>
        <location evidence="1">Nucleus</location>
    </subcellularLocation>
</comment>
<dbReference type="GO" id="GO:0005634">
    <property type="term" value="C:nucleus"/>
    <property type="evidence" value="ECO:0007669"/>
    <property type="project" value="UniProtKB-SubCell"/>
</dbReference>
<comment type="caution">
    <text evidence="5">The sequence shown here is derived from an EMBL/GenBank/DDBJ whole genome shotgun (WGS) entry which is preliminary data.</text>
</comment>
<sequence>MALPPSTLAISDPPASSAPVPTTTAHQAKSTSTMGETNGAGSGTPLGDLGNISAGQVRPGGAPARVYLNEKVVPYLLDGMKSVAREQPANPLRVLGEFLLQKSNEVEGETKKESE</sequence>
<feature type="region of interest" description="Disordered" evidence="4">
    <location>
        <begin position="1"/>
        <end position="60"/>
    </location>
</feature>
<dbReference type="STRING" id="29845.A0A1V6SDK4"/>
<dbReference type="AlphaFoldDB" id="A0A1V6SDK4"/>
<evidence type="ECO:0000256" key="3">
    <source>
        <dbReference type="ARBA" id="ARBA00023242"/>
    </source>
</evidence>
<dbReference type="Gene3D" id="1.20.890.10">
    <property type="entry name" value="cAMP-dependent protein kinase regulatory subunit, dimerization-anchoring domain"/>
    <property type="match status" value="1"/>
</dbReference>
<evidence type="ECO:0000256" key="2">
    <source>
        <dbReference type="ARBA" id="ARBA00010849"/>
    </source>
</evidence>
<dbReference type="CDD" id="cd22965">
    <property type="entry name" value="DD_DPY30_SDC1"/>
    <property type="match status" value="1"/>
</dbReference>
<comment type="similarity">
    <text evidence="2">Belongs to the dpy-30 family.</text>
</comment>
<accession>A0A1V6SDK4</accession>
<dbReference type="InterPro" id="IPR049629">
    <property type="entry name" value="DPY30_SDC1_DD"/>
</dbReference>
<dbReference type="Pfam" id="PF05186">
    <property type="entry name" value="Dpy-30"/>
    <property type="match status" value="1"/>
</dbReference>
<name>A0A1V6SDK4_9EURO</name>
<protein>
    <recommendedName>
        <fullName evidence="7">COMPASS complex subunit Sdc1</fullName>
    </recommendedName>
</protein>
<feature type="compositionally biased region" description="Polar residues" evidence="4">
    <location>
        <begin position="26"/>
        <end position="36"/>
    </location>
</feature>
<evidence type="ECO:0000313" key="5">
    <source>
        <dbReference type="EMBL" id="OQE12081.1"/>
    </source>
</evidence>
<reference evidence="6" key="1">
    <citation type="journal article" date="2017" name="Nat. Microbiol.">
        <title>Global analysis of biosynthetic gene clusters reveals vast potential of secondary metabolite production in Penicillium species.</title>
        <authorList>
            <person name="Nielsen J.C."/>
            <person name="Grijseels S."/>
            <person name="Prigent S."/>
            <person name="Ji B."/>
            <person name="Dainat J."/>
            <person name="Nielsen K.F."/>
            <person name="Frisvad J.C."/>
            <person name="Workman M."/>
            <person name="Nielsen J."/>
        </authorList>
    </citation>
    <scope>NUCLEOTIDE SEQUENCE [LARGE SCALE GENOMIC DNA]</scope>
    <source>
        <strain evidence="6">IBT 29486</strain>
    </source>
</reference>
<dbReference type="OrthoDB" id="417678at2759"/>
<dbReference type="Proteomes" id="UP000191518">
    <property type="component" value="Unassembled WGS sequence"/>
</dbReference>
<organism evidence="5 6">
    <name type="scientific">Penicillium vulpinum</name>
    <dbReference type="NCBI Taxonomy" id="29845"/>
    <lineage>
        <taxon>Eukaryota</taxon>
        <taxon>Fungi</taxon>
        <taxon>Dikarya</taxon>
        <taxon>Ascomycota</taxon>
        <taxon>Pezizomycotina</taxon>
        <taxon>Eurotiomycetes</taxon>
        <taxon>Eurotiomycetidae</taxon>
        <taxon>Eurotiales</taxon>
        <taxon>Aspergillaceae</taxon>
        <taxon>Penicillium</taxon>
    </lineage>
</organism>
<proteinExistence type="inferred from homology"/>